<dbReference type="Pfam" id="PF04183">
    <property type="entry name" value="IucA_IucC"/>
    <property type="match status" value="1"/>
</dbReference>
<proteinExistence type="inferred from homology"/>
<evidence type="ECO:0000256" key="2">
    <source>
        <dbReference type="SAM" id="MobiDB-lite"/>
    </source>
</evidence>
<organism evidence="5 6">
    <name type="scientific">Dickeya zeae (strain Ech586)</name>
    <name type="common">Dickeya dadantii (strain Ech586)</name>
    <dbReference type="NCBI Taxonomy" id="590409"/>
    <lineage>
        <taxon>Bacteria</taxon>
        <taxon>Pseudomonadati</taxon>
        <taxon>Pseudomonadota</taxon>
        <taxon>Gammaproteobacteria</taxon>
        <taxon>Enterobacterales</taxon>
        <taxon>Pectobacteriaceae</taxon>
        <taxon>Dickeya</taxon>
        <taxon>Dickeya parazeae</taxon>
    </lineage>
</organism>
<feature type="compositionally biased region" description="Basic and acidic residues" evidence="2">
    <location>
        <begin position="620"/>
        <end position="629"/>
    </location>
</feature>
<comment type="similarity">
    <text evidence="1">Belongs to the IucA/IucC family.</text>
</comment>
<dbReference type="Gene3D" id="3.30.160.870">
    <property type="match status" value="1"/>
</dbReference>
<dbReference type="STRING" id="590409.Dd586_2584"/>
<dbReference type="RefSeq" id="WP_012885242.1">
    <property type="nucleotide sequence ID" value="NC_013592.1"/>
</dbReference>
<sequence>MNNLNHDALSRMISEKAALHGLLNCLIKEFAIPEGYVRYEWPDEMKGIPPGAYFDGADWKGIPMVIGLPDSLQLFVMVDRRDTFGSQHYLSDVYLRQSQGDWHCPDFERVIARVLAACEHIAGRKNPELYEQILQSRQLVGAIVSHNQRQQTDAPLQHYLHSEQGLWFGHPSHPAPKARLWPAHLGQEQWAPEFQARAALHQFEVPTEGLHIGANGLTPQQVLEGFADQGPAAPGRAIICMHPVQAQLFMQDVRVQQLLQNEVIRDLGQSGRVASPTASIRTWFIENHDYFIKGSLNVRITNCVRKNAWYELESTVLIDRLFRQLLAQQADTLGGLTAAAEPGVVSWSPVGVSESDQYWFREQTGGILRENFCRRTGAEHSIMAGTLFARGVDLQPMIHTFLRTHYGAVLDDNALLYWFDDYQTRLLRPVLSLFFNHGVVMEPHLQNSVLVHQQGRPHQVLLRDFEGVKLTDDLGIHAIPDDIHPRVRQSLLYSREQGWNRIMYCLFINHLSEAILALSHGHAHLAPLMWQRVRQQLRAIQAELRQPAPELEALIAGEPVACKTNLKVRLAAEADRQASYVQLPSPWGDTAHQSGAAGYGEAWHTGGRRHDSLAQSEAQHTVRHEVQHG</sequence>
<dbReference type="PANTHER" id="PTHR34384:SF5">
    <property type="entry name" value="L-2,3-DIAMINOPROPANOATE--CITRATE LIGASE"/>
    <property type="match status" value="1"/>
</dbReference>
<dbReference type="Proteomes" id="UP000001446">
    <property type="component" value="Chromosome"/>
</dbReference>
<dbReference type="Pfam" id="PF06276">
    <property type="entry name" value="FhuF"/>
    <property type="match status" value="1"/>
</dbReference>
<dbReference type="AlphaFoldDB" id="D2C349"/>
<dbReference type="PANTHER" id="PTHR34384">
    <property type="entry name" value="L-2,3-DIAMINOPROPANOATE--CITRATE LIGASE"/>
    <property type="match status" value="1"/>
</dbReference>
<dbReference type="InterPro" id="IPR043033">
    <property type="entry name" value="PvsD/AcsD-like_thumb_beta"/>
</dbReference>
<evidence type="ECO:0000259" key="3">
    <source>
        <dbReference type="Pfam" id="PF04183"/>
    </source>
</evidence>
<dbReference type="GO" id="GO:0019290">
    <property type="term" value="P:siderophore biosynthetic process"/>
    <property type="evidence" value="ECO:0007669"/>
    <property type="project" value="InterPro"/>
</dbReference>
<dbReference type="Gene3D" id="2.30.30.1240">
    <property type="entry name" value="AscD, thumb domain, four stranded beta-sheet"/>
    <property type="match status" value="1"/>
</dbReference>
<reference evidence="5" key="1">
    <citation type="submission" date="2009-12" db="EMBL/GenBank/DDBJ databases">
        <title>Complete sequence of Dickeya dadantii Ech586.</title>
        <authorList>
            <consortium name="US DOE Joint Genome Institute"/>
            <person name="Lucas S."/>
            <person name="Copeland A."/>
            <person name="Lapidus A."/>
            <person name="Glavina del Rio T."/>
            <person name="Tice H."/>
            <person name="Bruce D."/>
            <person name="Goodwin L."/>
            <person name="Pitluck S."/>
            <person name="Munk A.C."/>
            <person name="Brettin T."/>
            <person name="Detter J.C."/>
            <person name="Han C."/>
            <person name="Tapia R."/>
            <person name="Larimer F."/>
            <person name="Land M."/>
            <person name="Hauser L."/>
            <person name="Kyrpides N."/>
            <person name="Mikhailova N."/>
            <person name="Balakrishnan V."/>
            <person name="Glasner J."/>
            <person name="Perna N.T."/>
        </authorList>
    </citation>
    <scope>NUCLEOTIDE SEQUENCE [LARGE SCALE GENOMIC DNA]</scope>
    <source>
        <strain evidence="5">Ech586</strain>
    </source>
</reference>
<dbReference type="Gene3D" id="1.10.340.60">
    <property type="entry name" value="AcsD, palm domain, helix bundle"/>
    <property type="match status" value="2"/>
</dbReference>
<dbReference type="HOGENOM" id="CLU_018283_1_0_6"/>
<keyword evidence="6" id="KW-1185">Reference proteome</keyword>
<name>D2C349_DICZ5</name>
<feature type="domain" description="Aerobactin siderophore biosynthesis IucA/IucC N-terminal" evidence="3">
    <location>
        <begin position="159"/>
        <end position="389"/>
    </location>
</feature>
<dbReference type="InterPro" id="IPR037455">
    <property type="entry name" value="LucA/IucC-like"/>
</dbReference>
<dbReference type="Gene3D" id="1.10.150.640">
    <property type="entry name" value="AcsD, thumb domain, helical bundle"/>
    <property type="match status" value="2"/>
</dbReference>
<gene>
    <name evidence="5" type="ordered locus">Dd586_2584</name>
</gene>
<evidence type="ECO:0000256" key="1">
    <source>
        <dbReference type="ARBA" id="ARBA00007832"/>
    </source>
</evidence>
<evidence type="ECO:0000313" key="5">
    <source>
        <dbReference type="EMBL" id="ACZ77430.1"/>
    </source>
</evidence>
<feature type="region of interest" description="Disordered" evidence="2">
    <location>
        <begin position="594"/>
        <end position="629"/>
    </location>
</feature>
<evidence type="ECO:0000259" key="4">
    <source>
        <dbReference type="Pfam" id="PF06276"/>
    </source>
</evidence>
<evidence type="ECO:0000313" key="6">
    <source>
        <dbReference type="Proteomes" id="UP000001446"/>
    </source>
</evidence>
<dbReference type="eggNOG" id="COG4264">
    <property type="taxonomic scope" value="Bacteria"/>
</dbReference>
<dbReference type="EMBL" id="CP001836">
    <property type="protein sequence ID" value="ACZ77430.1"/>
    <property type="molecule type" value="Genomic_DNA"/>
</dbReference>
<dbReference type="GO" id="GO:0016881">
    <property type="term" value="F:acid-amino acid ligase activity"/>
    <property type="evidence" value="ECO:0007669"/>
    <property type="project" value="UniProtKB-ARBA"/>
</dbReference>
<accession>D2C349</accession>
<dbReference type="KEGG" id="ddc:Dd586_2584"/>
<dbReference type="InterPro" id="IPR022770">
    <property type="entry name" value="IucA/IucC-like_C"/>
</dbReference>
<dbReference type="InterPro" id="IPR007310">
    <property type="entry name" value="Aerobactin_biosyn_IucA/IucC_N"/>
</dbReference>
<dbReference type="InterPro" id="IPR043032">
    <property type="entry name" value="PvsD/AcsD-like_thumb_helix"/>
</dbReference>
<protein>
    <submittedName>
        <fullName evidence="5">IucA/IucC family protein</fullName>
    </submittedName>
</protein>
<feature type="domain" description="Aerobactin siderophore biosynthesis IucA/IucC-like C-terminal" evidence="4">
    <location>
        <begin position="418"/>
        <end position="577"/>
    </location>
</feature>
<dbReference type="OrthoDB" id="495728at2"/>
<dbReference type="InterPro" id="IPR043045">
    <property type="entry name" value="PvsD/AcsD-like_palm_helix"/>
</dbReference>